<dbReference type="InterPro" id="IPR058789">
    <property type="entry name" value="ApnL_C"/>
</dbReference>
<evidence type="ECO:0000313" key="5">
    <source>
        <dbReference type="Proteomes" id="UP001178507"/>
    </source>
</evidence>
<feature type="domain" description="D-apionate lactonase C-terminal" evidence="3">
    <location>
        <begin position="560"/>
        <end position="604"/>
    </location>
</feature>
<dbReference type="Pfam" id="PF25838">
    <property type="entry name" value="Apionate_lact_M"/>
    <property type="match status" value="1"/>
</dbReference>
<dbReference type="Pfam" id="PF25839">
    <property type="entry name" value="Apionate_lact_C"/>
    <property type="match status" value="1"/>
</dbReference>
<comment type="caution">
    <text evidence="4">The sequence shown here is derived from an EMBL/GenBank/DDBJ whole genome shotgun (WGS) entry which is preliminary data.</text>
</comment>
<dbReference type="Proteomes" id="UP001178507">
    <property type="component" value="Unassembled WGS sequence"/>
</dbReference>
<evidence type="ECO:0000259" key="1">
    <source>
        <dbReference type="Pfam" id="PF25837"/>
    </source>
</evidence>
<evidence type="ECO:0000313" key="4">
    <source>
        <dbReference type="EMBL" id="CAJ1388173.1"/>
    </source>
</evidence>
<feature type="domain" description="D-apionate lactonase TIM barrel" evidence="2">
    <location>
        <begin position="263"/>
        <end position="548"/>
    </location>
</feature>
<name>A0AA36IIC1_9DINO</name>
<gene>
    <name evidence="4" type="ORF">EVOR1521_LOCUS14103</name>
</gene>
<accession>A0AA36IIC1</accession>
<evidence type="ECO:0000259" key="3">
    <source>
        <dbReference type="Pfam" id="PF25839"/>
    </source>
</evidence>
<organism evidence="4 5">
    <name type="scientific">Effrenium voratum</name>
    <dbReference type="NCBI Taxonomy" id="2562239"/>
    <lineage>
        <taxon>Eukaryota</taxon>
        <taxon>Sar</taxon>
        <taxon>Alveolata</taxon>
        <taxon>Dinophyceae</taxon>
        <taxon>Suessiales</taxon>
        <taxon>Symbiodiniaceae</taxon>
        <taxon>Effrenium</taxon>
    </lineage>
</organism>
<dbReference type="AlphaFoldDB" id="A0AA36IIC1"/>
<evidence type="ECO:0000259" key="2">
    <source>
        <dbReference type="Pfam" id="PF25838"/>
    </source>
</evidence>
<sequence length="604" mass="66744">MSVSEGQRLFGTGKPPAPHRILRAGALDVRLENGNLRYVKFGGVEILRAVSYVVRDRDWGTLEPAMTDLEIEEEPTGFRITYQATYENQGSLLTVETEISGESSGTVEFVATACADRDFETNRTGFNILHPIEGVSGSNVTVEHCDGSLEETVFPDLIEPWQPFKSIRALTHAPCNGLRATCRMEGDVFEMEDQRNWSDASYKTYVRPIELPWPYRIPAGETHRQAVSLSITSQEPRAAPARQNVDVVVIEPGPPSEIAFPTVGLLVSPEDAGQAIRTAELLARVAPHAILCHIDPTAGHNREALEDFRRLQDELHLPFDLEYVVGSRTKLEDEFERLRDSVAGSGLVLSSLAVCPSVDRQSTPPGSKWPDCPPLQSVYEAARKFFPDVPLGGGMFSYFTELNRKRPPLDLLDFVTHATNPIVHAADDISVMETLETLPHITRSARAIIGNHASYRIGPSSIGMRQNPYGSRTFENPDGDRICMSHDDPRQRGQFAAAWTIGYAAAIASAGVEKWVPCSFAGQRGLVRQEDGALLPVGRAVSRLTRLREKRLLQCSNTAPRRVAALCVDAGAQPDFLIANLTPEQVQVDCRKRVSLKPYEILWL</sequence>
<reference evidence="4" key="1">
    <citation type="submission" date="2023-08" db="EMBL/GenBank/DDBJ databases">
        <authorList>
            <person name="Chen Y."/>
            <person name="Shah S."/>
            <person name="Dougan E. K."/>
            <person name="Thang M."/>
            <person name="Chan C."/>
        </authorList>
    </citation>
    <scope>NUCLEOTIDE SEQUENCE</scope>
</reference>
<feature type="domain" description="D-apionate lactonase N-terminal" evidence="1">
    <location>
        <begin position="8"/>
        <end position="233"/>
    </location>
</feature>
<dbReference type="InterPro" id="IPR058787">
    <property type="entry name" value="ApnL_M"/>
</dbReference>
<dbReference type="InterPro" id="IPR058788">
    <property type="entry name" value="ApnL_N"/>
</dbReference>
<dbReference type="Pfam" id="PF25837">
    <property type="entry name" value="Apionate_lact_N"/>
    <property type="match status" value="1"/>
</dbReference>
<keyword evidence="5" id="KW-1185">Reference proteome</keyword>
<protein>
    <submittedName>
        <fullName evidence="4">Uncharacterized protein</fullName>
    </submittedName>
</protein>
<dbReference type="EMBL" id="CAUJNA010001647">
    <property type="protein sequence ID" value="CAJ1388173.1"/>
    <property type="molecule type" value="Genomic_DNA"/>
</dbReference>
<proteinExistence type="predicted"/>